<name>A0A183TJA0_SCHSO</name>
<accession>A0A183TJA0</accession>
<protein>
    <submittedName>
        <fullName evidence="1">Reverse transcriptase domain-containing protein</fullName>
    </submittedName>
</protein>
<sequence length="92" mass="10336">LSKAFDKVSHRRILVKLEALSIRPPLLEFIGSYLRNRSQKFLVAFPTLYNLDTFLRICNPDDSLQVLLMIEAGSDGFDSLVMDYAVSKVASG</sequence>
<organism evidence="1">
    <name type="scientific">Schistocephalus solidus</name>
    <name type="common">Tapeworm</name>
    <dbReference type="NCBI Taxonomy" id="70667"/>
    <lineage>
        <taxon>Eukaryota</taxon>
        <taxon>Metazoa</taxon>
        <taxon>Spiralia</taxon>
        <taxon>Lophotrochozoa</taxon>
        <taxon>Platyhelminthes</taxon>
        <taxon>Cestoda</taxon>
        <taxon>Eucestoda</taxon>
        <taxon>Diphyllobothriidea</taxon>
        <taxon>Diphyllobothriidae</taxon>
        <taxon>Schistocephalus</taxon>
    </lineage>
</organism>
<dbReference type="WBParaSite" id="SSLN_0001718101-mRNA-1">
    <property type="protein sequence ID" value="SSLN_0001718101-mRNA-1"/>
    <property type="gene ID" value="SSLN_0001718101"/>
</dbReference>
<proteinExistence type="predicted"/>
<reference evidence="1" key="1">
    <citation type="submission" date="2016-06" db="UniProtKB">
        <authorList>
            <consortium name="WormBaseParasite"/>
        </authorList>
    </citation>
    <scope>IDENTIFICATION</scope>
</reference>
<dbReference type="AlphaFoldDB" id="A0A183TJA0"/>
<evidence type="ECO:0000313" key="1">
    <source>
        <dbReference type="WBParaSite" id="SSLN_0001718101-mRNA-1"/>
    </source>
</evidence>